<dbReference type="SMART" id="SM00331">
    <property type="entry name" value="PP2C_SIG"/>
    <property type="match status" value="1"/>
</dbReference>
<evidence type="ECO:0000256" key="1">
    <source>
        <dbReference type="ARBA" id="ARBA00022801"/>
    </source>
</evidence>
<dbReference type="EMBL" id="LT607751">
    <property type="protein sequence ID" value="SCG42128.1"/>
    <property type="molecule type" value="Genomic_DNA"/>
</dbReference>
<dbReference type="AlphaFoldDB" id="A0A1C5H7X7"/>
<evidence type="ECO:0000313" key="4">
    <source>
        <dbReference type="Proteomes" id="UP000198210"/>
    </source>
</evidence>
<protein>
    <submittedName>
        <fullName evidence="3">Serine phosphatase RsbU, regulator of sigma subunit</fullName>
    </submittedName>
</protein>
<organism evidence="3 4">
    <name type="scientific">Micromonospora siamensis</name>
    <dbReference type="NCBI Taxonomy" id="299152"/>
    <lineage>
        <taxon>Bacteria</taxon>
        <taxon>Bacillati</taxon>
        <taxon>Actinomycetota</taxon>
        <taxon>Actinomycetes</taxon>
        <taxon>Micromonosporales</taxon>
        <taxon>Micromonosporaceae</taxon>
        <taxon>Micromonospora</taxon>
    </lineage>
</organism>
<gene>
    <name evidence="3" type="ORF">GA0074704_1222</name>
</gene>
<evidence type="ECO:0000259" key="2">
    <source>
        <dbReference type="SMART" id="SM00331"/>
    </source>
</evidence>
<dbReference type="RefSeq" id="WP_231926769.1">
    <property type="nucleotide sequence ID" value="NZ_JBHLYF010000014.1"/>
</dbReference>
<dbReference type="SUPFAM" id="SSF81606">
    <property type="entry name" value="PP2C-like"/>
    <property type="match status" value="1"/>
</dbReference>
<dbReference type="Proteomes" id="UP000198210">
    <property type="component" value="Chromosome I"/>
</dbReference>
<name>A0A1C5H7X7_9ACTN</name>
<proteinExistence type="predicted"/>
<dbReference type="InterPro" id="IPR001932">
    <property type="entry name" value="PPM-type_phosphatase-like_dom"/>
</dbReference>
<reference evidence="3 4" key="1">
    <citation type="submission" date="2016-06" db="EMBL/GenBank/DDBJ databases">
        <authorList>
            <person name="Kjaerup R.B."/>
            <person name="Dalgaard T.S."/>
            <person name="Juul-Madsen H.R."/>
        </authorList>
    </citation>
    <scope>NUCLEOTIDE SEQUENCE [LARGE SCALE GENOMIC DNA]</scope>
    <source>
        <strain evidence="3 4">DSM 45097</strain>
    </source>
</reference>
<dbReference type="PANTHER" id="PTHR43156:SF2">
    <property type="entry name" value="STAGE II SPORULATION PROTEIN E"/>
    <property type="match status" value="1"/>
</dbReference>
<dbReference type="InterPro" id="IPR052016">
    <property type="entry name" value="Bact_Sigma-Reg"/>
</dbReference>
<dbReference type="Gene3D" id="3.60.40.10">
    <property type="entry name" value="PPM-type phosphatase domain"/>
    <property type="match status" value="1"/>
</dbReference>
<dbReference type="InterPro" id="IPR036457">
    <property type="entry name" value="PPM-type-like_dom_sf"/>
</dbReference>
<dbReference type="PANTHER" id="PTHR43156">
    <property type="entry name" value="STAGE II SPORULATION PROTEIN E-RELATED"/>
    <property type="match status" value="1"/>
</dbReference>
<feature type="domain" description="PPM-type phosphatase" evidence="2">
    <location>
        <begin position="216"/>
        <end position="427"/>
    </location>
</feature>
<dbReference type="Pfam" id="PF07228">
    <property type="entry name" value="SpoIIE"/>
    <property type="match status" value="1"/>
</dbReference>
<accession>A0A1C5H7X7</accession>
<dbReference type="GO" id="GO:0016791">
    <property type="term" value="F:phosphatase activity"/>
    <property type="evidence" value="ECO:0007669"/>
    <property type="project" value="TreeGrafter"/>
</dbReference>
<keyword evidence="1" id="KW-0378">Hydrolase</keyword>
<sequence>MAADESSGRGQPSVEDQGGVAYLDDLAQQFDESAQVAEGEQAVLAGMLQSAEDAAPVEAVEAVTGTIAVALQARHVSLLIADLNGRALVRLTHQPATASPGRRQGEEAAEVLPFDGGPYEQALRRQTTRILPGDESWTVLAPVTERGEAIGLLEIGLPAEPDPRVVAQIARTAHALAFVVIANRRHTDLFEWGQRSTPLTLSAEIQRRLLPAAFTCEAGAFALSGWLEPAASVGGDTFDYSVARDVLHFSVTDAMGHSVASALTATLGVGSLRNSRRRGDSLVGQAKETNQAIAEHANVRGAYMTAVLGRIDLATGRCELLNAGHVPPMLVRDGRVTPMELPANFPLGMFPEEGYRSAELALLPGDRLLVVTDGMRERNAADLDLPAELLRIGHLHPREAVRALSDAVLATAGPVLADDATLLMIDWYGDQGPRRSSAGADTARASDLPR</sequence>
<keyword evidence="4" id="KW-1185">Reference proteome</keyword>
<evidence type="ECO:0000313" key="3">
    <source>
        <dbReference type="EMBL" id="SCG42128.1"/>
    </source>
</evidence>